<organism evidence="1 2">
    <name type="scientific">Steinernema glaseri</name>
    <dbReference type="NCBI Taxonomy" id="37863"/>
    <lineage>
        <taxon>Eukaryota</taxon>
        <taxon>Metazoa</taxon>
        <taxon>Ecdysozoa</taxon>
        <taxon>Nematoda</taxon>
        <taxon>Chromadorea</taxon>
        <taxon>Rhabditida</taxon>
        <taxon>Tylenchina</taxon>
        <taxon>Panagrolaimomorpha</taxon>
        <taxon>Strongyloidoidea</taxon>
        <taxon>Steinernematidae</taxon>
        <taxon>Steinernema</taxon>
    </lineage>
</organism>
<evidence type="ECO:0000313" key="1">
    <source>
        <dbReference type="Proteomes" id="UP000095287"/>
    </source>
</evidence>
<dbReference type="Proteomes" id="UP000095287">
    <property type="component" value="Unplaced"/>
</dbReference>
<name>A0A1I8A0Z3_9BILA</name>
<proteinExistence type="predicted"/>
<protein>
    <submittedName>
        <fullName evidence="2">Secreted protein</fullName>
    </submittedName>
</protein>
<keyword evidence="1" id="KW-1185">Reference proteome</keyword>
<sequence length="97" mass="9922">MPTWMIDTTILIPANSTASVLSGCRTPADDAPYYCICPLEHDPLRFRHLFTSMVDRTPLGATPVTATGATTLATAASTPGSDGLSGGAIAGIVIGCV</sequence>
<dbReference type="WBParaSite" id="L893_g31497.t1">
    <property type="protein sequence ID" value="L893_g31497.t1"/>
    <property type="gene ID" value="L893_g31497"/>
</dbReference>
<dbReference type="AlphaFoldDB" id="A0A1I8A0Z3"/>
<accession>A0A1I8A0Z3</accession>
<evidence type="ECO:0000313" key="2">
    <source>
        <dbReference type="WBParaSite" id="L893_g31497.t1"/>
    </source>
</evidence>
<reference evidence="2" key="1">
    <citation type="submission" date="2016-11" db="UniProtKB">
        <authorList>
            <consortium name="WormBaseParasite"/>
        </authorList>
    </citation>
    <scope>IDENTIFICATION</scope>
</reference>